<dbReference type="EMBL" id="PP511596">
    <property type="protein sequence ID" value="XCD05712.1"/>
    <property type="molecule type" value="Genomic_DNA"/>
</dbReference>
<sequence length="45" mass="4719">MTYVLICAALSRARARLSRAGHALATGLGEGSAIVMGRAYRGRGR</sequence>
<name>A0AAU8B0F3_9CAUD</name>
<accession>A0AAU8B0F3</accession>
<proteinExistence type="predicted"/>
<organism evidence="1">
    <name type="scientific">Dulem virus 38</name>
    <dbReference type="NCBI Taxonomy" id="3145756"/>
    <lineage>
        <taxon>Viruses</taxon>
        <taxon>Duplodnaviria</taxon>
        <taxon>Heunggongvirae</taxon>
        <taxon>Uroviricota</taxon>
        <taxon>Caudoviricetes</taxon>
    </lineage>
</organism>
<protein>
    <submittedName>
        <fullName evidence="1">Uncharacterized protein</fullName>
    </submittedName>
</protein>
<evidence type="ECO:0000313" key="1">
    <source>
        <dbReference type="EMBL" id="XCD05712.1"/>
    </source>
</evidence>
<reference evidence="1" key="1">
    <citation type="submission" date="2024-03" db="EMBL/GenBank/DDBJ databases">
        <title>Diverse circular DNA viruses in blood, oral, and fecal samples of captive lemurs.</title>
        <authorList>
            <person name="Paietta E.N."/>
            <person name="Kraberger S."/>
            <person name="Lund M.C."/>
            <person name="Custer J.M."/>
            <person name="Vargas K.M."/>
            <person name="Ehmke E.E."/>
            <person name="Yoder A.D."/>
            <person name="Varsani A."/>
        </authorList>
    </citation>
    <scope>NUCLEOTIDE SEQUENCE</scope>
    <source>
        <strain evidence="1">Duke_24SF_44</strain>
    </source>
</reference>